<dbReference type="Gramene" id="KOM45354">
    <property type="protein sequence ID" value="KOM45354"/>
    <property type="gene ID" value="LR48_Vigan06g066000"/>
</dbReference>
<sequence>MMDSEPQSICPRFEGRFMNFSADKSRRPNKGCPGLGTNFECTHETNVRLTKLPNILNGPGRNI</sequence>
<proteinExistence type="predicted"/>
<dbReference type="Proteomes" id="UP000053144">
    <property type="component" value="Chromosome 6"/>
</dbReference>
<evidence type="ECO:0000313" key="1">
    <source>
        <dbReference type="EMBL" id="KOM45354.1"/>
    </source>
</evidence>
<evidence type="ECO:0000313" key="2">
    <source>
        <dbReference type="Proteomes" id="UP000053144"/>
    </source>
</evidence>
<dbReference type="EMBL" id="CM003376">
    <property type="protein sequence ID" value="KOM45354.1"/>
    <property type="molecule type" value="Genomic_DNA"/>
</dbReference>
<name>A0A0L9US33_PHAAN</name>
<dbReference type="AlphaFoldDB" id="A0A0L9US33"/>
<accession>A0A0L9US33</accession>
<organism evidence="1 2">
    <name type="scientific">Phaseolus angularis</name>
    <name type="common">Azuki bean</name>
    <name type="synonym">Vigna angularis</name>
    <dbReference type="NCBI Taxonomy" id="3914"/>
    <lineage>
        <taxon>Eukaryota</taxon>
        <taxon>Viridiplantae</taxon>
        <taxon>Streptophyta</taxon>
        <taxon>Embryophyta</taxon>
        <taxon>Tracheophyta</taxon>
        <taxon>Spermatophyta</taxon>
        <taxon>Magnoliopsida</taxon>
        <taxon>eudicotyledons</taxon>
        <taxon>Gunneridae</taxon>
        <taxon>Pentapetalae</taxon>
        <taxon>rosids</taxon>
        <taxon>fabids</taxon>
        <taxon>Fabales</taxon>
        <taxon>Fabaceae</taxon>
        <taxon>Papilionoideae</taxon>
        <taxon>50 kb inversion clade</taxon>
        <taxon>NPAAA clade</taxon>
        <taxon>indigoferoid/millettioid clade</taxon>
        <taxon>Phaseoleae</taxon>
        <taxon>Vigna</taxon>
    </lineage>
</organism>
<reference evidence="2" key="1">
    <citation type="journal article" date="2015" name="Proc. Natl. Acad. Sci. U.S.A.">
        <title>Genome sequencing of adzuki bean (Vigna angularis) provides insight into high starch and low fat accumulation and domestication.</title>
        <authorList>
            <person name="Yang K."/>
            <person name="Tian Z."/>
            <person name="Chen C."/>
            <person name="Luo L."/>
            <person name="Zhao B."/>
            <person name="Wang Z."/>
            <person name="Yu L."/>
            <person name="Li Y."/>
            <person name="Sun Y."/>
            <person name="Li W."/>
            <person name="Chen Y."/>
            <person name="Li Y."/>
            <person name="Zhang Y."/>
            <person name="Ai D."/>
            <person name="Zhao J."/>
            <person name="Shang C."/>
            <person name="Ma Y."/>
            <person name="Wu B."/>
            <person name="Wang M."/>
            <person name="Gao L."/>
            <person name="Sun D."/>
            <person name="Zhang P."/>
            <person name="Guo F."/>
            <person name="Wang W."/>
            <person name="Li Y."/>
            <person name="Wang J."/>
            <person name="Varshney R.K."/>
            <person name="Wang J."/>
            <person name="Ling H.Q."/>
            <person name="Wan P."/>
        </authorList>
    </citation>
    <scope>NUCLEOTIDE SEQUENCE</scope>
    <source>
        <strain evidence="2">cv. Jingnong 6</strain>
    </source>
</reference>
<protein>
    <submittedName>
        <fullName evidence="1">Uncharacterized protein</fullName>
    </submittedName>
</protein>
<gene>
    <name evidence="1" type="ORF">LR48_Vigan06g066000</name>
</gene>